<dbReference type="EMBL" id="JBHTIU010000027">
    <property type="protein sequence ID" value="MFD0869189.1"/>
    <property type="molecule type" value="Genomic_DNA"/>
</dbReference>
<evidence type="ECO:0000259" key="3">
    <source>
        <dbReference type="Pfam" id="PF03448"/>
    </source>
</evidence>
<evidence type="ECO:0000313" key="5">
    <source>
        <dbReference type="Proteomes" id="UP001597120"/>
    </source>
</evidence>
<feature type="transmembrane region" description="Helical" evidence="2">
    <location>
        <begin position="16"/>
        <end position="37"/>
    </location>
</feature>
<dbReference type="Gene3D" id="1.10.220.30">
    <property type="match status" value="1"/>
</dbReference>
<feature type="domain" description="Magnesium transporter MgtE intracellular" evidence="3">
    <location>
        <begin position="142"/>
        <end position="194"/>
    </location>
</feature>
<dbReference type="InterPro" id="IPR006668">
    <property type="entry name" value="Mg_transptr_MgtE_intracell_dom"/>
</dbReference>
<organism evidence="4 5">
    <name type="scientific">Paenibacillus residui</name>
    <dbReference type="NCBI Taxonomy" id="629724"/>
    <lineage>
        <taxon>Bacteria</taxon>
        <taxon>Bacillati</taxon>
        <taxon>Bacillota</taxon>
        <taxon>Bacilli</taxon>
        <taxon>Bacillales</taxon>
        <taxon>Paenibacillaceae</taxon>
        <taxon>Paenibacillus</taxon>
    </lineage>
</organism>
<dbReference type="Proteomes" id="UP001597120">
    <property type="component" value="Unassembled WGS sequence"/>
</dbReference>
<feature type="coiled-coil region" evidence="1">
    <location>
        <begin position="76"/>
        <end position="138"/>
    </location>
</feature>
<proteinExistence type="predicted"/>
<comment type="caution">
    <text evidence="4">The sequence shown here is derived from an EMBL/GenBank/DDBJ whole genome shotgun (WGS) entry which is preliminary data.</text>
</comment>
<evidence type="ECO:0000256" key="2">
    <source>
        <dbReference type="SAM" id="Phobius"/>
    </source>
</evidence>
<accession>A0ABW3D9E9</accession>
<keyword evidence="2" id="KW-1133">Transmembrane helix</keyword>
<dbReference type="Pfam" id="PF03448">
    <property type="entry name" value="MgtE_N"/>
    <property type="match status" value="2"/>
</dbReference>
<dbReference type="RefSeq" id="WP_144933160.1">
    <property type="nucleotide sequence ID" value="NZ_JBHTIU010000027.1"/>
</dbReference>
<evidence type="ECO:0000313" key="4">
    <source>
        <dbReference type="EMBL" id="MFD0869189.1"/>
    </source>
</evidence>
<sequence length="297" mass="32953">MDTDLEKAELSAFERIFYWVLIPVIFTGILVLVYMFVFDNEFKQKIHGAATGIPVIGGWFAKSESDGAADRPAEEETDKDEQIKALQQQLSEKEAELQQAVSSDNDKERQIEELKAALASMNEQMEEQRAGDEEYEKQIRQTSSVYAKMSPSKAAVIMENLTNQERVLFLNEMKAEERTRILEKMNPQIAAETSIALKDAVLAKDTQIAALQERVRAAEEKSSAAVPKLSSSDLGSTFANMDAKQAAKLLLEMNAASPDKVVDILNATDNESRSRIMSEMSKENSKLAAAILGKLVP</sequence>
<keyword evidence="2" id="KW-0812">Transmembrane</keyword>
<evidence type="ECO:0000256" key="1">
    <source>
        <dbReference type="SAM" id="Coils"/>
    </source>
</evidence>
<dbReference type="SUPFAM" id="SSF158791">
    <property type="entry name" value="MgtE N-terminal domain-like"/>
    <property type="match status" value="2"/>
</dbReference>
<protein>
    <submittedName>
        <fullName evidence="4">Magnesium transporter MgtE N-terminal domain-containing protein</fullName>
    </submittedName>
</protein>
<reference evidence="5" key="1">
    <citation type="journal article" date="2019" name="Int. J. Syst. Evol. Microbiol.">
        <title>The Global Catalogue of Microorganisms (GCM) 10K type strain sequencing project: providing services to taxonomists for standard genome sequencing and annotation.</title>
        <authorList>
            <consortium name="The Broad Institute Genomics Platform"/>
            <consortium name="The Broad Institute Genome Sequencing Center for Infectious Disease"/>
            <person name="Wu L."/>
            <person name="Ma J."/>
        </authorList>
    </citation>
    <scope>NUCLEOTIDE SEQUENCE [LARGE SCALE GENOMIC DNA]</scope>
    <source>
        <strain evidence="5">CCUG 57263</strain>
    </source>
</reference>
<keyword evidence="2" id="KW-0472">Membrane</keyword>
<name>A0ABW3D9E9_9BACL</name>
<keyword evidence="1" id="KW-0175">Coiled coil</keyword>
<gene>
    <name evidence="4" type="ORF">ACFQ03_08495</name>
</gene>
<feature type="domain" description="Magnesium transporter MgtE intracellular" evidence="3">
    <location>
        <begin position="219"/>
        <end position="292"/>
    </location>
</feature>
<keyword evidence="5" id="KW-1185">Reference proteome</keyword>